<evidence type="ECO:0000313" key="1">
    <source>
        <dbReference type="EMBL" id="EIW83055.1"/>
    </source>
</evidence>
<sequence length="194" mass="22124">MPPLSINSLSYTLVKYSRAHPAHSPAQSSNGVSDISQSWQHYTGPAIKLHLDTKKHLDGRFASVHLRVAWFLDNNARQPDMIFLLRRQEDVDLLEFSSLPPQNYSDVQSLPLKAIYRDNVIGMRYLHPTRIQPGTKSGSRIDDSRLSFKPPPKRQNWLGPSVTFVHARPASYRRIKNRTKICLLLGNFPDLTLV</sequence>
<reference evidence="2" key="1">
    <citation type="journal article" date="2012" name="Science">
        <title>The Paleozoic origin of enzymatic lignin decomposition reconstructed from 31 fungal genomes.</title>
        <authorList>
            <person name="Floudas D."/>
            <person name="Binder M."/>
            <person name="Riley R."/>
            <person name="Barry K."/>
            <person name="Blanchette R.A."/>
            <person name="Henrissat B."/>
            <person name="Martinez A.T."/>
            <person name="Otillar R."/>
            <person name="Spatafora J.W."/>
            <person name="Yadav J.S."/>
            <person name="Aerts A."/>
            <person name="Benoit I."/>
            <person name="Boyd A."/>
            <person name="Carlson A."/>
            <person name="Copeland A."/>
            <person name="Coutinho P.M."/>
            <person name="de Vries R.P."/>
            <person name="Ferreira P."/>
            <person name="Findley K."/>
            <person name="Foster B."/>
            <person name="Gaskell J."/>
            <person name="Glotzer D."/>
            <person name="Gorecki P."/>
            <person name="Heitman J."/>
            <person name="Hesse C."/>
            <person name="Hori C."/>
            <person name="Igarashi K."/>
            <person name="Jurgens J.A."/>
            <person name="Kallen N."/>
            <person name="Kersten P."/>
            <person name="Kohler A."/>
            <person name="Kuees U."/>
            <person name="Kumar T.K.A."/>
            <person name="Kuo A."/>
            <person name="LaButti K."/>
            <person name="Larrondo L.F."/>
            <person name="Lindquist E."/>
            <person name="Ling A."/>
            <person name="Lombard V."/>
            <person name="Lucas S."/>
            <person name="Lundell T."/>
            <person name="Martin R."/>
            <person name="McLaughlin D.J."/>
            <person name="Morgenstern I."/>
            <person name="Morin E."/>
            <person name="Murat C."/>
            <person name="Nagy L.G."/>
            <person name="Nolan M."/>
            <person name="Ohm R.A."/>
            <person name="Patyshakuliyeva A."/>
            <person name="Rokas A."/>
            <person name="Ruiz-Duenas F.J."/>
            <person name="Sabat G."/>
            <person name="Salamov A."/>
            <person name="Samejima M."/>
            <person name="Schmutz J."/>
            <person name="Slot J.C."/>
            <person name="St John F."/>
            <person name="Stenlid J."/>
            <person name="Sun H."/>
            <person name="Sun S."/>
            <person name="Syed K."/>
            <person name="Tsang A."/>
            <person name="Wiebenga A."/>
            <person name="Young D."/>
            <person name="Pisabarro A."/>
            <person name="Eastwood D.C."/>
            <person name="Martin F."/>
            <person name="Cullen D."/>
            <person name="Grigoriev I.V."/>
            <person name="Hibbett D.S."/>
        </authorList>
    </citation>
    <scope>NUCLEOTIDE SEQUENCE [LARGE SCALE GENOMIC DNA]</scope>
    <source>
        <strain evidence="2">RWD-64-598 SS2</strain>
    </source>
</reference>
<dbReference type="Proteomes" id="UP000053558">
    <property type="component" value="Unassembled WGS sequence"/>
</dbReference>
<protein>
    <submittedName>
        <fullName evidence="1">Uncharacterized protein</fullName>
    </submittedName>
</protein>
<dbReference type="EMBL" id="JH711576">
    <property type="protein sequence ID" value="EIW83055.1"/>
    <property type="molecule type" value="Genomic_DNA"/>
</dbReference>
<dbReference type="GeneID" id="19208959"/>
<dbReference type="OrthoDB" id="3364736at2759"/>
<organism evidence="1 2">
    <name type="scientific">Coniophora puteana (strain RWD-64-598)</name>
    <name type="common">Brown rot fungus</name>
    <dbReference type="NCBI Taxonomy" id="741705"/>
    <lineage>
        <taxon>Eukaryota</taxon>
        <taxon>Fungi</taxon>
        <taxon>Dikarya</taxon>
        <taxon>Basidiomycota</taxon>
        <taxon>Agaricomycotina</taxon>
        <taxon>Agaricomycetes</taxon>
        <taxon>Agaricomycetidae</taxon>
        <taxon>Boletales</taxon>
        <taxon>Coniophorineae</taxon>
        <taxon>Coniophoraceae</taxon>
        <taxon>Coniophora</taxon>
    </lineage>
</organism>
<name>A0A5M3MWH3_CONPW</name>
<dbReference type="AlphaFoldDB" id="A0A5M3MWH3"/>
<gene>
    <name evidence="1" type="ORF">CONPUDRAFT_71689</name>
</gene>
<accession>A0A5M3MWH3</accession>
<dbReference type="OMA" id="DISQSWQ"/>
<keyword evidence="2" id="KW-1185">Reference proteome</keyword>
<dbReference type="RefSeq" id="XP_007766459.1">
    <property type="nucleotide sequence ID" value="XM_007768269.1"/>
</dbReference>
<dbReference type="KEGG" id="cput:CONPUDRAFT_71689"/>
<evidence type="ECO:0000313" key="2">
    <source>
        <dbReference type="Proteomes" id="UP000053558"/>
    </source>
</evidence>
<comment type="caution">
    <text evidence="1">The sequence shown here is derived from an EMBL/GenBank/DDBJ whole genome shotgun (WGS) entry which is preliminary data.</text>
</comment>
<proteinExistence type="predicted"/>